<dbReference type="AlphaFoldDB" id="A0A1G6M424"/>
<dbReference type="InterPro" id="IPR041525">
    <property type="entry name" value="N/Namide_PRibTrfase"/>
</dbReference>
<evidence type="ECO:0000256" key="2">
    <source>
        <dbReference type="ARBA" id="ARBA00010897"/>
    </source>
</evidence>
<accession>A0A1G6M424</accession>
<comment type="similarity">
    <text evidence="2 7 8">Belongs to the NAPRTase family.</text>
</comment>
<evidence type="ECO:0000313" key="11">
    <source>
        <dbReference type="EMBL" id="SDC49716.1"/>
    </source>
</evidence>
<evidence type="ECO:0000256" key="8">
    <source>
        <dbReference type="RuleBase" id="RU003838"/>
    </source>
</evidence>
<dbReference type="Pfam" id="PF04095">
    <property type="entry name" value="NAPRTase"/>
    <property type="match status" value="1"/>
</dbReference>
<reference evidence="12" key="1">
    <citation type="submission" date="2016-10" db="EMBL/GenBank/DDBJ databases">
        <authorList>
            <person name="Varghese N."/>
            <person name="Submissions S."/>
        </authorList>
    </citation>
    <scope>NUCLEOTIDE SEQUENCE [LARGE SCALE GENOMIC DNA]</scope>
    <source>
        <strain evidence="12">DSM 25811 / CCM 8410 / LMG 26954 / E90</strain>
    </source>
</reference>
<dbReference type="OrthoDB" id="9771406at2"/>
<dbReference type="STRING" id="1285928.SAMN04487894_102537"/>
<gene>
    <name evidence="7" type="primary">pncB</name>
    <name evidence="11" type="ORF">SAMN04487894_102537</name>
</gene>
<evidence type="ECO:0000256" key="6">
    <source>
        <dbReference type="ARBA" id="ARBA00022642"/>
    </source>
</evidence>
<dbReference type="Proteomes" id="UP000198757">
    <property type="component" value="Unassembled WGS sequence"/>
</dbReference>
<keyword evidence="12" id="KW-1185">Reference proteome</keyword>
<dbReference type="GO" id="GO:0016757">
    <property type="term" value="F:glycosyltransferase activity"/>
    <property type="evidence" value="ECO:0007669"/>
    <property type="project" value="UniProtKB-KW"/>
</dbReference>
<keyword evidence="11" id="KW-0808">Transferase</keyword>
<dbReference type="GO" id="GO:0005829">
    <property type="term" value="C:cytosol"/>
    <property type="evidence" value="ECO:0007669"/>
    <property type="project" value="TreeGrafter"/>
</dbReference>
<evidence type="ECO:0000259" key="9">
    <source>
        <dbReference type="Pfam" id="PF04095"/>
    </source>
</evidence>
<evidence type="ECO:0000256" key="3">
    <source>
        <dbReference type="ARBA" id="ARBA00013236"/>
    </source>
</evidence>
<dbReference type="InterPro" id="IPR036068">
    <property type="entry name" value="Nicotinate_pribotase-like_C"/>
</dbReference>
<dbReference type="RefSeq" id="WP_090389128.1">
    <property type="nucleotide sequence ID" value="NZ_FMZO01000002.1"/>
</dbReference>
<evidence type="ECO:0000256" key="5">
    <source>
        <dbReference type="ARBA" id="ARBA00022598"/>
    </source>
</evidence>
<keyword evidence="11" id="KW-0328">Glycosyltransferase</keyword>
<dbReference type="GO" id="GO:0004516">
    <property type="term" value="F:nicotinate phosphoribosyltransferase activity"/>
    <property type="evidence" value="ECO:0007669"/>
    <property type="project" value="UniProtKB-UniRule"/>
</dbReference>
<dbReference type="PIRSF" id="PIRSF000484">
    <property type="entry name" value="NAPRT"/>
    <property type="match status" value="1"/>
</dbReference>
<evidence type="ECO:0000313" key="12">
    <source>
        <dbReference type="Proteomes" id="UP000198757"/>
    </source>
</evidence>
<sequence length="394" mass="44778">MNTETHFPSPSILDNDFYKFTMQCAVMQLFPDVKAKYTFINRGAHEFPAGFGDALRVQVDRMATLKLTTEEHRYLELNCPYLNAAYLNFLAGYAYAPSEVSIRQEGTGLEVTVEGYWFRTILWEVPLLFLVSELYYRLTQQERDTDDQVVKSTIEKTGIYKKLDVPVAEFGTRRRHSYEVQQLVVDTLTRYGGRSFVGTSNVHLAMRSKTKPIGTHAHEWFMFHAAKYGFTMANALSLEHWTDVYRGDLGVALSDTYTNDVFFEQFDKKFAKLFDGVRHDSGDPIAYAEKVIAHYKKLGINPAYKFIIFSDGLNTEKVAEITQATKGKIGISFGIGTNLTNDVGLKPMNIVMKLTAVQFDGRRWVSTVKLSDEKGKHTGEPGMIRLAKEVLDIE</sequence>
<dbReference type="Gene3D" id="3.20.140.10">
    <property type="entry name" value="nicotinate phosphoribosyltransferase"/>
    <property type="match status" value="1"/>
</dbReference>
<keyword evidence="6 7" id="KW-0662">Pyridine nucleotide biosynthesis</keyword>
<comment type="function">
    <text evidence="7 8">Catalyzes the synthesis of beta-nicotinate D-ribonucleotide from nicotinate and 5-phospho-D-ribose 1-phosphate at the expense of ATP.</text>
</comment>
<dbReference type="EC" id="6.3.4.21" evidence="3 7"/>
<comment type="PTM">
    <text evidence="7 8">Transiently phosphorylated on a His residue during the reaction cycle. Phosphorylation strongly increases the affinity for substrates and increases the rate of nicotinate D-ribonucleotide production. Dephosphorylation regenerates the low-affinity form of the enzyme, leading to product release.</text>
</comment>
<dbReference type="UniPathway" id="UPA00253">
    <property type="reaction ID" value="UER00457"/>
</dbReference>
<dbReference type="PANTHER" id="PTHR11098">
    <property type="entry name" value="NICOTINATE PHOSPHORIBOSYLTRANSFERASE"/>
    <property type="match status" value="1"/>
</dbReference>
<dbReference type="GO" id="GO:0034355">
    <property type="term" value="P:NAD+ biosynthetic process via the salvage pathway"/>
    <property type="evidence" value="ECO:0007669"/>
    <property type="project" value="TreeGrafter"/>
</dbReference>
<feature type="modified residue" description="Phosphohistidine; by autocatalysis" evidence="7">
    <location>
        <position position="218"/>
    </location>
</feature>
<evidence type="ECO:0000256" key="4">
    <source>
        <dbReference type="ARBA" id="ARBA00022553"/>
    </source>
</evidence>
<feature type="domain" description="Nicotinate/nicotinamide phosphoribosyltransferase" evidence="9">
    <location>
        <begin position="167"/>
        <end position="392"/>
    </location>
</feature>
<keyword evidence="5 7" id="KW-0436">Ligase</keyword>
<name>A0A1G6M424_NIADE</name>
<comment type="pathway">
    <text evidence="1 7 8">Cofactor biosynthesis; NAD(+) biosynthesis; nicotinate D-ribonucleotide from nicotinate: step 1/1.</text>
</comment>
<dbReference type="InterPro" id="IPR006406">
    <property type="entry name" value="Nic_PRibTrfase"/>
</dbReference>
<feature type="domain" description="Nicotinate phosphoribosyltransferase N-terminal" evidence="10">
    <location>
        <begin position="13"/>
        <end position="132"/>
    </location>
</feature>
<evidence type="ECO:0000256" key="1">
    <source>
        <dbReference type="ARBA" id="ARBA00004952"/>
    </source>
</evidence>
<dbReference type="PANTHER" id="PTHR11098:SF1">
    <property type="entry name" value="NICOTINATE PHOSPHORIBOSYLTRANSFERASE"/>
    <property type="match status" value="1"/>
</dbReference>
<dbReference type="InterPro" id="IPR040727">
    <property type="entry name" value="NAPRTase_N"/>
</dbReference>
<evidence type="ECO:0000256" key="7">
    <source>
        <dbReference type="HAMAP-Rule" id="MF_00570"/>
    </source>
</evidence>
<dbReference type="HAMAP" id="MF_00570">
    <property type="entry name" value="NAPRTase"/>
    <property type="match status" value="1"/>
</dbReference>
<dbReference type="NCBIfam" id="NF003704">
    <property type="entry name" value="PRK05321.1"/>
    <property type="match status" value="1"/>
</dbReference>
<evidence type="ECO:0000259" key="10">
    <source>
        <dbReference type="Pfam" id="PF17767"/>
    </source>
</evidence>
<protein>
    <recommendedName>
        <fullName evidence="3 7">Nicotinate phosphoribosyltransferase</fullName>
        <shortName evidence="7">NAPRTase</shortName>
        <ecNumber evidence="3 7">6.3.4.21</ecNumber>
    </recommendedName>
</protein>
<comment type="catalytic activity">
    <reaction evidence="7 8">
        <text>5-phospho-alpha-D-ribose 1-diphosphate + nicotinate + ATP + H2O = nicotinate beta-D-ribonucleotide + ADP + phosphate + diphosphate</text>
        <dbReference type="Rhea" id="RHEA:36163"/>
        <dbReference type="ChEBI" id="CHEBI:15377"/>
        <dbReference type="ChEBI" id="CHEBI:30616"/>
        <dbReference type="ChEBI" id="CHEBI:32544"/>
        <dbReference type="ChEBI" id="CHEBI:33019"/>
        <dbReference type="ChEBI" id="CHEBI:43474"/>
        <dbReference type="ChEBI" id="CHEBI:57502"/>
        <dbReference type="ChEBI" id="CHEBI:58017"/>
        <dbReference type="ChEBI" id="CHEBI:456216"/>
        <dbReference type="EC" id="6.3.4.21"/>
    </reaction>
</comment>
<keyword evidence="4 7" id="KW-0597">Phosphoprotein</keyword>
<dbReference type="EMBL" id="FMZO01000002">
    <property type="protein sequence ID" value="SDC49716.1"/>
    <property type="molecule type" value="Genomic_DNA"/>
</dbReference>
<dbReference type="InterPro" id="IPR007229">
    <property type="entry name" value="Nic_PRibTrfase-Fam"/>
</dbReference>
<dbReference type="NCBIfam" id="TIGR01514">
    <property type="entry name" value="NAPRTase"/>
    <property type="match status" value="1"/>
</dbReference>
<dbReference type="Pfam" id="PF17767">
    <property type="entry name" value="NAPRTase_N"/>
    <property type="match status" value="1"/>
</dbReference>
<proteinExistence type="inferred from homology"/>
<dbReference type="SUPFAM" id="SSF54675">
    <property type="entry name" value="Nicotinate/Quinolinate PRTase N-terminal domain-like"/>
    <property type="match status" value="1"/>
</dbReference>
<dbReference type="SUPFAM" id="SSF51690">
    <property type="entry name" value="Nicotinate/Quinolinate PRTase C-terminal domain-like"/>
    <property type="match status" value="1"/>
</dbReference>
<organism evidence="11 12">
    <name type="scientific">Niabella drilacis (strain DSM 25811 / CCM 8410 / CCUG 62505 / LMG 26954 / E90)</name>
    <dbReference type="NCBI Taxonomy" id="1285928"/>
    <lineage>
        <taxon>Bacteria</taxon>
        <taxon>Pseudomonadati</taxon>
        <taxon>Bacteroidota</taxon>
        <taxon>Chitinophagia</taxon>
        <taxon>Chitinophagales</taxon>
        <taxon>Chitinophagaceae</taxon>
        <taxon>Niabella</taxon>
    </lineage>
</organism>